<dbReference type="InterPro" id="IPR036397">
    <property type="entry name" value="RNaseH_sf"/>
</dbReference>
<evidence type="ECO:0000313" key="2">
    <source>
        <dbReference type="EMBL" id="GAU30604.1"/>
    </source>
</evidence>
<protein>
    <recommendedName>
        <fullName evidence="1">RNase H type-1 domain-containing protein</fullName>
    </recommendedName>
</protein>
<dbReference type="CDD" id="cd06222">
    <property type="entry name" value="RNase_H_like"/>
    <property type="match status" value="1"/>
</dbReference>
<dbReference type="PANTHER" id="PTHR47723:SF19">
    <property type="entry name" value="POLYNUCLEOTIDYL TRANSFERASE, RIBONUCLEASE H-LIKE SUPERFAMILY PROTEIN"/>
    <property type="match status" value="1"/>
</dbReference>
<feature type="domain" description="RNase H type-1" evidence="1">
    <location>
        <begin position="69"/>
        <end position="199"/>
    </location>
</feature>
<dbReference type="AlphaFoldDB" id="A0A2Z6MD09"/>
<dbReference type="Gene3D" id="3.30.420.10">
    <property type="entry name" value="Ribonuclease H-like superfamily/Ribonuclease H"/>
    <property type="match status" value="1"/>
</dbReference>
<dbReference type="Pfam" id="PF13456">
    <property type="entry name" value="RVT_3"/>
    <property type="match status" value="1"/>
</dbReference>
<proteinExistence type="predicted"/>
<gene>
    <name evidence="2" type="ORF">TSUD_392950</name>
</gene>
<dbReference type="SUPFAM" id="SSF53098">
    <property type="entry name" value="Ribonuclease H-like"/>
    <property type="match status" value="1"/>
</dbReference>
<dbReference type="InterPro" id="IPR053151">
    <property type="entry name" value="RNase_H-like"/>
</dbReference>
<dbReference type="Proteomes" id="UP000242715">
    <property type="component" value="Unassembled WGS sequence"/>
</dbReference>
<dbReference type="PROSITE" id="PS50879">
    <property type="entry name" value="RNASE_H_1"/>
    <property type="match status" value="1"/>
</dbReference>
<name>A0A2Z6MD09_TRISU</name>
<dbReference type="OrthoDB" id="955670at2759"/>
<dbReference type="GO" id="GO:0004523">
    <property type="term" value="F:RNA-DNA hybrid ribonuclease activity"/>
    <property type="evidence" value="ECO:0007669"/>
    <property type="project" value="InterPro"/>
</dbReference>
<dbReference type="GO" id="GO:0003676">
    <property type="term" value="F:nucleic acid binding"/>
    <property type="evidence" value="ECO:0007669"/>
    <property type="project" value="InterPro"/>
</dbReference>
<dbReference type="PANTHER" id="PTHR47723">
    <property type="entry name" value="OS05G0353850 PROTEIN"/>
    <property type="match status" value="1"/>
</dbReference>
<evidence type="ECO:0000313" key="3">
    <source>
        <dbReference type="Proteomes" id="UP000242715"/>
    </source>
</evidence>
<dbReference type="InterPro" id="IPR044730">
    <property type="entry name" value="RNase_H-like_dom_plant"/>
</dbReference>
<sequence length="233" mass="26588">MGCNMGHNFSLLVAMEESREHEASFQDPYKPWEIIMNSLTYYMRSMDSHRSLQNNTSRVNKDVRWYPSEHGWICLNTDDAFKSHNTKDGCGGLFRDEDGHWIRGFSKSLGSATAYVAELWGLLEGISIARSMGFNKLEVQMDSEIIVSIINKHGHGNVSGWSIIKKIRSLLSLDWSVKICHFYREANRCADMLANMGCVHNHGTLIYNQPLTNLRQLLDDDNRGVSFLRLVAL</sequence>
<evidence type="ECO:0000259" key="1">
    <source>
        <dbReference type="PROSITE" id="PS50879"/>
    </source>
</evidence>
<dbReference type="InterPro" id="IPR002156">
    <property type="entry name" value="RNaseH_domain"/>
</dbReference>
<organism evidence="2 3">
    <name type="scientific">Trifolium subterraneum</name>
    <name type="common">Subterranean clover</name>
    <dbReference type="NCBI Taxonomy" id="3900"/>
    <lineage>
        <taxon>Eukaryota</taxon>
        <taxon>Viridiplantae</taxon>
        <taxon>Streptophyta</taxon>
        <taxon>Embryophyta</taxon>
        <taxon>Tracheophyta</taxon>
        <taxon>Spermatophyta</taxon>
        <taxon>Magnoliopsida</taxon>
        <taxon>eudicotyledons</taxon>
        <taxon>Gunneridae</taxon>
        <taxon>Pentapetalae</taxon>
        <taxon>rosids</taxon>
        <taxon>fabids</taxon>
        <taxon>Fabales</taxon>
        <taxon>Fabaceae</taxon>
        <taxon>Papilionoideae</taxon>
        <taxon>50 kb inversion clade</taxon>
        <taxon>NPAAA clade</taxon>
        <taxon>Hologalegina</taxon>
        <taxon>IRL clade</taxon>
        <taxon>Trifolieae</taxon>
        <taxon>Trifolium</taxon>
    </lineage>
</organism>
<keyword evidence="3" id="KW-1185">Reference proteome</keyword>
<dbReference type="InterPro" id="IPR012337">
    <property type="entry name" value="RNaseH-like_sf"/>
</dbReference>
<dbReference type="EMBL" id="DF973429">
    <property type="protein sequence ID" value="GAU30604.1"/>
    <property type="molecule type" value="Genomic_DNA"/>
</dbReference>
<accession>A0A2Z6MD09</accession>
<reference evidence="3" key="1">
    <citation type="journal article" date="2017" name="Front. Plant Sci.">
        <title>Climate Clever Clovers: New Paradigm to Reduce the Environmental Footprint of Ruminants by Breeding Low Methanogenic Forages Utilizing Haplotype Variation.</title>
        <authorList>
            <person name="Kaur P."/>
            <person name="Appels R."/>
            <person name="Bayer P.E."/>
            <person name="Keeble-Gagnere G."/>
            <person name="Wang J."/>
            <person name="Hirakawa H."/>
            <person name="Shirasawa K."/>
            <person name="Vercoe P."/>
            <person name="Stefanova K."/>
            <person name="Durmic Z."/>
            <person name="Nichols P."/>
            <person name="Revell C."/>
            <person name="Isobe S.N."/>
            <person name="Edwards D."/>
            <person name="Erskine W."/>
        </authorList>
    </citation>
    <scope>NUCLEOTIDE SEQUENCE [LARGE SCALE GENOMIC DNA]</scope>
    <source>
        <strain evidence="3">cv. Daliak</strain>
    </source>
</reference>